<keyword evidence="8" id="KW-0882">Thioester bond</keyword>
<dbReference type="PROSITE" id="PS50189">
    <property type="entry name" value="NTR"/>
    <property type="match status" value="1"/>
</dbReference>
<dbReference type="PROSITE" id="PS00477">
    <property type="entry name" value="ALPHA_2_MACROGLOBULIN"/>
    <property type="match status" value="1"/>
</dbReference>
<dbReference type="InterPro" id="IPR018933">
    <property type="entry name" value="Netrin_module_non-TIMP"/>
</dbReference>
<dbReference type="SUPFAM" id="SSF47686">
    <property type="entry name" value="Anaphylotoxins (complement system)"/>
    <property type="match status" value="1"/>
</dbReference>
<dbReference type="SMART" id="SM01360">
    <property type="entry name" value="A2M"/>
    <property type="match status" value="1"/>
</dbReference>
<name>G1KQS3_ANOCA</name>
<dbReference type="Pfam" id="PF21308">
    <property type="entry name" value="C3_CUB2"/>
    <property type="match status" value="1"/>
</dbReference>
<dbReference type="Pfam" id="PF00207">
    <property type="entry name" value="A2M"/>
    <property type="match status" value="1"/>
</dbReference>
<dbReference type="PANTHER" id="PTHR11412">
    <property type="entry name" value="MACROGLOBULIN / COMPLEMENT"/>
    <property type="match status" value="1"/>
</dbReference>
<evidence type="ECO:0000256" key="3">
    <source>
        <dbReference type="ARBA" id="ARBA00017018"/>
    </source>
</evidence>
<dbReference type="FunFam" id="2.40.50.120:FF:000013">
    <property type="entry name" value="Complement C3"/>
    <property type="match status" value="1"/>
</dbReference>
<comment type="function">
    <text evidence="11">Adipogenic hormone that stimulates triglyceride synthesis and glucose transport in adipocytes, regulating fat storage and playing a role in postprandial triglyceride clearance. Appears to stimulate triglyceride synthesis via activation of the PLC, MAPK and AKT signaling pathways. Acts by binding to its receptor, C5AR2, activating G protein-coupled receptor signaling, promoting the phosphorylation, ARRB2-mediated internalization and endocytosis of C5AR2.</text>
</comment>
<evidence type="ECO:0000256" key="11">
    <source>
        <dbReference type="ARBA" id="ARBA00093400"/>
    </source>
</evidence>
<dbReference type="FunFam" id="2.60.40.1940:FF:000001">
    <property type="entry name" value="Complement component C3"/>
    <property type="match status" value="1"/>
</dbReference>
<dbReference type="Gene3D" id="2.20.130.20">
    <property type="match status" value="1"/>
</dbReference>
<dbReference type="Gene3D" id="1.20.91.20">
    <property type="entry name" value="Anaphylotoxins (complement system)"/>
    <property type="match status" value="1"/>
</dbReference>
<dbReference type="SMART" id="SM00104">
    <property type="entry name" value="ANATO"/>
    <property type="match status" value="1"/>
</dbReference>
<dbReference type="InterPro" id="IPR001134">
    <property type="entry name" value="Netrin_domain"/>
</dbReference>
<dbReference type="InterPro" id="IPR001599">
    <property type="entry name" value="Macroglobln_a2"/>
</dbReference>
<dbReference type="Pfam" id="PF17789">
    <property type="entry name" value="MG4"/>
    <property type="match status" value="1"/>
</dbReference>
<dbReference type="SMART" id="SM00643">
    <property type="entry name" value="C345C"/>
    <property type="match status" value="1"/>
</dbReference>
<dbReference type="InterPro" id="IPR008993">
    <property type="entry name" value="TIMP-like_OB-fold"/>
</dbReference>
<dbReference type="Gene3D" id="2.60.40.10">
    <property type="entry name" value="Immunoglobulins"/>
    <property type="match status" value="2"/>
</dbReference>
<dbReference type="GO" id="GO:0004866">
    <property type="term" value="F:endopeptidase inhibitor activity"/>
    <property type="evidence" value="ECO:0007669"/>
    <property type="project" value="InterPro"/>
</dbReference>
<dbReference type="InterPro" id="IPR013783">
    <property type="entry name" value="Ig-like_fold"/>
</dbReference>
<dbReference type="PROSITE" id="PS01178">
    <property type="entry name" value="ANAPHYLATOXIN_2"/>
    <property type="match status" value="1"/>
</dbReference>
<dbReference type="InterPro" id="IPR011626">
    <property type="entry name" value="Alpha-macroglobulin_TED"/>
</dbReference>
<dbReference type="Gene3D" id="6.20.50.160">
    <property type="match status" value="1"/>
</dbReference>
<evidence type="ECO:0000256" key="6">
    <source>
        <dbReference type="ARBA" id="ARBA00022685"/>
    </source>
</evidence>
<reference evidence="16" key="3">
    <citation type="submission" date="2025-09" db="UniProtKB">
        <authorList>
            <consortium name="Ensembl"/>
        </authorList>
    </citation>
    <scope>IDENTIFICATION</scope>
</reference>
<dbReference type="Pfam" id="PF17791">
    <property type="entry name" value="MG3"/>
    <property type="match status" value="1"/>
</dbReference>
<dbReference type="InterPro" id="IPR048848">
    <property type="entry name" value="C3_CUB2"/>
</dbReference>
<dbReference type="InterPro" id="IPR040839">
    <property type="entry name" value="MG4"/>
</dbReference>
<sequence length="1660" mass="186946">MGAFLAAYHENETDFERFQSITKLKWKNIGCSMVVPSVLWVESEEQIVVEAHGLNVATDVTISVHDFPQKRNTLYQVRAVLNQDNGMMVTPLIKVPAKDLNKDPKKNTFVIVQATFPQFTLEKVVLVSFQSGYIFTQTDKTIYTPGASVRYRVFSMGHGLERLDKNVIVEFETPEGIIVSQNTFNPSSPGTQSFNLPETVSLGTWNAVTKYQDSPQESFRTPFDVKEYVLPSFEVDIEPSEKFYYVDTDRNFNVAITARYLYGKKVEGVAFVVFGVKIDNEKKSIPDSLRRIPIQEGEGEAVLTKAMILSRFRNPNELVGHSLYISVTVMTESGSDMVVAERSGINIVTSPYQILFTKTPKFYKPGMPYELMVFVTSPDGSPAARVPVVSDPIRAEATTQNDGTAKLILNTPIDRQELRITVKTNDARLPNERQATKTMVAAAYQTQGGSGNFLHLAVSAVELKAGDNLPVNFNIRSKNQNVLDQVRYFTVIISSKGRILKVLRQPRAAGQNLVTMSLPITPNFIPSFRIVAYYQVANNELVADSVWVDVKDTCMGTLVVKGATAADNRIHQPGSAMKIKVEGDANARVGLVAVDKAVYVLNKKHKISQSKIWDTVEKSDIGCTAGSGRNNVGVFEDAGLALETSNKLSTKQRSDLKCPQVAKRRRRRSIQLLESKTGKASQYADKKIRKCCEDGMFENPMGYSCEKRAEYIDDQNECKTVFLECCNYIKGIRDQNQREEELQLARSDNEEFIIEEDDIVSRTEFPESWLWETKVLTDPPNDQGISSKVVSFYLKDSITTWEVLAVSVSETKGICVADPYEITVMKDFFMDLRCPYSVVRNEQVEIRAVLYNYAPDPIKVRVELIHNPAFCSASTAKQRYRHDITIRGQSSTAVPFVLVPLELGFHDIEVKAAVWNVMVSDGVKKKLRVVPEGMRRTLVNVIELEPSAKGKNGVQEELVKAKPIEDIVPGTETETKITVQGDPVAQIVEQSIDGSNLKHLIITPSGCGEQNMITMTPSVIATHYLDTMEQWEKVGVNRRAEAIKQIMQGYAQQMAYKKPDHSYAAWINRPSSTWLTAYVVKVFALASKIVSTISDQIVCGGVKWLILEKQKPDGIFNEDAPVIHGEMVGGYKGAEPDVSLTAFVLIALLESKSLCDKHVNVLDSSINKAADYLQKKYDTLQRPYTTALTAYALALAGRLNDDRVLMAASTDRNRWEEYNARTYNIEGSSYALLALLKMKKFEGTGLIVKWLTEQRYYGGTYGQTQATIMVFQALAQYEMDIPTHKDLNLNVAIKLPERQDPIRYRIDYAGALLARTAETKLNEDFTVQASGQGKAIMTVMTVYNAQTKADATQCRKFSLDVTVRALQLSQKELKGSLQVVEIKICTRYLGNVDATMSIIDVSMLTGFAPDINDLKRLSEGVDRFIAKYELNKGYTERGSLVIYLDKVSHSKDECVQFKAHQFYEVGLIQPASVKVYSYYNLDEQCIKFYHLPKESGLLSKICHGDVCRCAEESCSLLNNIKEEVDAQLRIQLACKPRVDYVYKAKLVRIEEENGYDNYFMEVLEKIKEGSDQNAENSPRRFISQMKCRETLNLKENNDYLIWGVSNDLWPANNDVYYLITKDTWIERWPSEDECQDEEWQDLCNHIDRFSNTLMFTGCDI</sequence>
<reference evidence="16" key="2">
    <citation type="submission" date="2025-08" db="UniProtKB">
        <authorList>
            <consortium name="Ensembl"/>
        </authorList>
    </citation>
    <scope>IDENTIFICATION</scope>
</reference>
<dbReference type="Gene3D" id="2.40.50.120">
    <property type="match status" value="1"/>
</dbReference>
<dbReference type="FunFam" id="2.20.130.20:FF:000001">
    <property type="entry name" value="Complement C3"/>
    <property type="match status" value="1"/>
</dbReference>
<comment type="subunit">
    <text evidence="12">During pregnancy, C3dg exists as a complex (probably a 2:2:2 heterohexamer) with AGT and the proform of PRG2. Interacts with CR2 (via the N-terminal Sushi domains 1 and 2).</text>
</comment>
<dbReference type="InterPro" id="IPR041555">
    <property type="entry name" value="MG3"/>
</dbReference>
<evidence type="ECO:0000256" key="7">
    <source>
        <dbReference type="ARBA" id="ARBA00022729"/>
    </source>
</evidence>
<keyword evidence="6" id="KW-0165">Cleavage on pair of basic residues</keyword>
<keyword evidence="5" id="KW-0597">Phosphoprotein</keyword>
<dbReference type="SUPFAM" id="SSF48239">
    <property type="entry name" value="Terpenoid cyclases/Protein prenyltransferases"/>
    <property type="match status" value="1"/>
</dbReference>
<dbReference type="InterPro" id="IPR018081">
    <property type="entry name" value="Anaphylatoxin_comp_syst"/>
</dbReference>
<evidence type="ECO:0000256" key="12">
    <source>
        <dbReference type="ARBA" id="ARBA00093492"/>
    </source>
</evidence>
<dbReference type="Gene3D" id="1.50.10.20">
    <property type="match status" value="1"/>
</dbReference>
<reference evidence="16 17" key="1">
    <citation type="submission" date="2009-12" db="EMBL/GenBank/DDBJ databases">
        <title>The Genome Sequence of Anolis carolinensis (Green Anole Lizard).</title>
        <authorList>
            <consortium name="The Genome Sequencing Platform"/>
            <person name="Di Palma F."/>
            <person name="Alfoldi J."/>
            <person name="Heiman D."/>
            <person name="Young S."/>
            <person name="Grabherr M."/>
            <person name="Johnson J."/>
            <person name="Lander E.S."/>
            <person name="Lindblad-Toh K."/>
        </authorList>
    </citation>
    <scope>NUCLEOTIDE SEQUENCE [LARGE SCALE GENOMIC DNA]</scope>
    <source>
        <strain evidence="16 17">JBL SC #1</strain>
    </source>
</reference>
<dbReference type="InterPro" id="IPR000020">
    <property type="entry name" value="Anaphylatoxin/fibulin"/>
</dbReference>
<dbReference type="InterPro" id="IPR002890">
    <property type="entry name" value="MG2"/>
</dbReference>
<dbReference type="InParanoid" id="G1KQS3"/>
<dbReference type="Pfam" id="PF21406">
    <property type="entry name" value="C3_CUB1"/>
    <property type="match status" value="1"/>
</dbReference>
<evidence type="ECO:0000256" key="4">
    <source>
        <dbReference type="ARBA" id="ARBA00022525"/>
    </source>
</evidence>
<dbReference type="Gene3D" id="2.60.40.690">
    <property type="entry name" value="Alpha-macroglobulin, receptor-binding domain"/>
    <property type="match status" value="1"/>
</dbReference>
<dbReference type="InterPro" id="IPR047565">
    <property type="entry name" value="Alpha-macroglob_thiol-ester_cl"/>
</dbReference>
<evidence type="ECO:0000256" key="13">
    <source>
        <dbReference type="ARBA" id="ARBA00093555"/>
    </source>
</evidence>
<feature type="domain" description="Anaphylatoxin-like" evidence="14">
    <location>
        <begin position="691"/>
        <end position="726"/>
    </location>
</feature>
<keyword evidence="4" id="KW-0964">Secreted</keyword>
<dbReference type="SUPFAM" id="SSF49410">
    <property type="entry name" value="Alpha-macroglobulin receptor domain"/>
    <property type="match status" value="1"/>
</dbReference>
<dbReference type="SMART" id="SM01361">
    <property type="entry name" value="A2M_recep"/>
    <property type="match status" value="1"/>
</dbReference>
<dbReference type="InterPro" id="IPR041425">
    <property type="entry name" value="C3/4/5_MG1"/>
</dbReference>
<dbReference type="FunFam" id="1.20.91.20:FF:000001">
    <property type="entry name" value="Complement C3"/>
    <property type="match status" value="1"/>
</dbReference>
<dbReference type="eggNOG" id="KOG1366">
    <property type="taxonomic scope" value="Eukaryota"/>
</dbReference>
<dbReference type="SMART" id="SM01419">
    <property type="entry name" value="Thiol-ester_cl"/>
    <property type="match status" value="1"/>
</dbReference>
<dbReference type="SMART" id="SM01359">
    <property type="entry name" value="A2M_N_2"/>
    <property type="match status" value="1"/>
</dbReference>
<dbReference type="Pfam" id="PF07677">
    <property type="entry name" value="A2M_recep"/>
    <property type="match status" value="1"/>
</dbReference>
<dbReference type="FunFam" id="2.60.40.10:FF:001013">
    <property type="entry name" value="Complement C3"/>
    <property type="match status" value="1"/>
</dbReference>
<protein>
    <recommendedName>
        <fullName evidence="3">Complement C3</fullName>
    </recommendedName>
</protein>
<comment type="subcellular location">
    <subcellularLocation>
        <location evidence="2">Secreted</location>
    </subcellularLocation>
</comment>
<evidence type="ECO:0000313" key="16">
    <source>
        <dbReference type="Ensembl" id="ENSACAP00000014905.4"/>
    </source>
</evidence>
<organism evidence="16 17">
    <name type="scientific">Anolis carolinensis</name>
    <name type="common">Green anole</name>
    <name type="synonym">American chameleon</name>
    <dbReference type="NCBI Taxonomy" id="28377"/>
    <lineage>
        <taxon>Eukaryota</taxon>
        <taxon>Metazoa</taxon>
        <taxon>Chordata</taxon>
        <taxon>Craniata</taxon>
        <taxon>Vertebrata</taxon>
        <taxon>Euteleostomi</taxon>
        <taxon>Lepidosauria</taxon>
        <taxon>Squamata</taxon>
        <taxon>Bifurcata</taxon>
        <taxon>Unidentata</taxon>
        <taxon>Episquamata</taxon>
        <taxon>Toxicofera</taxon>
        <taxon>Iguania</taxon>
        <taxon>Dactyloidae</taxon>
        <taxon>Anolis</taxon>
    </lineage>
</organism>
<dbReference type="PANTHER" id="PTHR11412:SF81">
    <property type="entry name" value="COMPLEMENT C3"/>
    <property type="match status" value="1"/>
</dbReference>
<dbReference type="InterPro" id="IPR049466">
    <property type="entry name" value="C3_CUB1"/>
</dbReference>
<dbReference type="Pfam" id="PF01759">
    <property type="entry name" value="NTR"/>
    <property type="match status" value="1"/>
</dbReference>
<dbReference type="GeneTree" id="ENSGT00940000154063"/>
<evidence type="ECO:0000256" key="10">
    <source>
        <dbReference type="ARBA" id="ARBA00093364"/>
    </source>
</evidence>
<dbReference type="Gene3D" id="2.60.40.1940">
    <property type="match status" value="1"/>
</dbReference>
<dbReference type="Pfam" id="PF07703">
    <property type="entry name" value="A2M_BRD"/>
    <property type="match status" value="1"/>
</dbReference>
<dbReference type="InterPro" id="IPR008930">
    <property type="entry name" value="Terpenoid_cyclase/PrenylTrfase"/>
</dbReference>
<accession>G1KQS3</accession>
<dbReference type="InterPro" id="IPR019742">
    <property type="entry name" value="MacrogloblnA2_CS"/>
</dbReference>
<dbReference type="InterPro" id="IPR011625">
    <property type="entry name" value="A2M_N_BRD"/>
</dbReference>
<gene>
    <name evidence="16" type="primary">c3</name>
</gene>
<dbReference type="STRING" id="28377.ENSACAP00000014905"/>
<dbReference type="FunFam" id="2.60.40.1930:FF:000008">
    <property type="entry name" value="Complement C3"/>
    <property type="match status" value="1"/>
</dbReference>
<comment type="subunit">
    <text evidence="13">Interacts with CFH. Interacts with CR2.</text>
</comment>
<dbReference type="GO" id="GO:0006955">
    <property type="term" value="P:immune response"/>
    <property type="evidence" value="ECO:0007669"/>
    <property type="project" value="UniProtKB-ARBA"/>
</dbReference>
<comment type="function">
    <text evidence="1">Acts as a chemoattractant for neutrophils in chronic inflammation.</text>
</comment>
<dbReference type="PROSITE" id="PS01177">
    <property type="entry name" value="ANAPHYLATOXIN_1"/>
    <property type="match status" value="1"/>
</dbReference>
<dbReference type="Ensembl" id="ENSACAT00000015208.4">
    <property type="protein sequence ID" value="ENSACAP00000014905.4"/>
    <property type="gene ID" value="ENSACAG00000017192.3"/>
</dbReference>
<keyword evidence="9" id="KW-1015">Disulfide bond</keyword>
<evidence type="ECO:0000256" key="5">
    <source>
        <dbReference type="ARBA" id="ARBA00022553"/>
    </source>
</evidence>
<evidence type="ECO:0000259" key="15">
    <source>
        <dbReference type="PROSITE" id="PS50189"/>
    </source>
</evidence>
<dbReference type="CDD" id="cd02896">
    <property type="entry name" value="complement_C3_C4_C5"/>
    <property type="match status" value="1"/>
</dbReference>
<keyword evidence="17" id="KW-1185">Reference proteome</keyword>
<evidence type="ECO:0000256" key="8">
    <source>
        <dbReference type="ARBA" id="ARBA00022966"/>
    </source>
</evidence>
<dbReference type="Pfam" id="PF01835">
    <property type="entry name" value="MG2"/>
    <property type="match status" value="1"/>
</dbReference>
<dbReference type="Pfam" id="PF01821">
    <property type="entry name" value="ANATO"/>
    <property type="match status" value="1"/>
</dbReference>
<dbReference type="FunFam" id="1.50.10.20:FF:000008">
    <property type="entry name" value="Complement C3"/>
    <property type="match status" value="1"/>
</dbReference>
<dbReference type="SUPFAM" id="SSF50242">
    <property type="entry name" value="TIMP-like"/>
    <property type="match status" value="1"/>
</dbReference>
<keyword evidence="7" id="KW-0732">Signal</keyword>
<dbReference type="InterPro" id="IPR009048">
    <property type="entry name" value="A-macroglobulin_rcpt-bd"/>
</dbReference>
<dbReference type="Pfam" id="PF07678">
    <property type="entry name" value="TED_complement"/>
    <property type="match status" value="1"/>
</dbReference>
<dbReference type="Bgee" id="ENSACAG00000014786">
    <property type="expression patterns" value="Expressed in liver and 9 other cell types or tissues"/>
</dbReference>
<dbReference type="Proteomes" id="UP000001646">
    <property type="component" value="Chromosome 2"/>
</dbReference>
<dbReference type="Gene3D" id="2.60.120.1540">
    <property type="match status" value="1"/>
</dbReference>
<evidence type="ECO:0000313" key="17">
    <source>
        <dbReference type="Proteomes" id="UP000001646"/>
    </source>
</evidence>
<dbReference type="CDD" id="cd00017">
    <property type="entry name" value="ANATO"/>
    <property type="match status" value="1"/>
</dbReference>
<evidence type="ECO:0000256" key="1">
    <source>
        <dbReference type="ARBA" id="ARBA00003326"/>
    </source>
</evidence>
<dbReference type="FunFam" id="2.60.40.10:FF:000155">
    <property type="entry name" value="complement C3 isoform X1"/>
    <property type="match status" value="1"/>
</dbReference>
<dbReference type="InterPro" id="IPR050473">
    <property type="entry name" value="A2M/Complement_sys"/>
</dbReference>
<dbReference type="InterPro" id="IPR036595">
    <property type="entry name" value="A-macroglobulin_rcpt-bd_sf"/>
</dbReference>
<dbReference type="Pfam" id="PF17790">
    <property type="entry name" value="MG1"/>
    <property type="match status" value="1"/>
</dbReference>
<evidence type="ECO:0000259" key="14">
    <source>
        <dbReference type="PROSITE" id="PS01178"/>
    </source>
</evidence>
<evidence type="ECO:0000256" key="2">
    <source>
        <dbReference type="ARBA" id="ARBA00004613"/>
    </source>
</evidence>
<dbReference type="HOGENOM" id="CLU_001634_4_0_1"/>
<dbReference type="GO" id="GO:0005615">
    <property type="term" value="C:extracellular space"/>
    <property type="evidence" value="ECO:0007669"/>
    <property type="project" value="InterPro"/>
</dbReference>
<proteinExistence type="predicted"/>
<dbReference type="Gene3D" id="2.60.40.1930">
    <property type="match status" value="3"/>
</dbReference>
<feature type="domain" description="NTR" evidence="15">
    <location>
        <begin position="1514"/>
        <end position="1658"/>
    </location>
</feature>
<evidence type="ECO:0000256" key="9">
    <source>
        <dbReference type="ARBA" id="ARBA00023157"/>
    </source>
</evidence>
<comment type="function">
    <text evidence="10">Mediator of local inflammatory process released following cleavage by C3 convertase. Acts by binding to its receptor, C3AR1, activating G protein-coupled receptor signaling, promoting the phosphorylation, ARRB2-mediated internalization and endocytosis of C3AR1. C3a anaphylatoxin stimulates the activation of immune cells such as mast cells and basophilic leukocytes to release inflammation agents, such as cytokines, chemokines and histamine, which promote inflammation development. Also acts as potent chemoattractant for the migration of macrophages and neutrophils to the inflamed tissues, resulting in neutralization of the inflammatory triggers by multiple ways, such as phagocytosis and generation of reactive oxidants.</text>
</comment>